<accession>A0A1X7LG99</accession>
<evidence type="ECO:0000256" key="2">
    <source>
        <dbReference type="ARBA" id="ARBA00022694"/>
    </source>
</evidence>
<dbReference type="CDD" id="cd02570">
    <property type="entry name" value="PseudoU_synth_EcTruA"/>
    <property type="match status" value="1"/>
</dbReference>
<feature type="domain" description="Pseudouridine synthase I TruA alpha/beta" evidence="8">
    <location>
        <begin position="8"/>
        <end position="103"/>
    </location>
</feature>
<comment type="caution">
    <text evidence="4">Lacks conserved residue(s) required for the propagation of feature annotation.</text>
</comment>
<feature type="domain" description="Pseudouridine synthase I TruA alpha/beta" evidence="8">
    <location>
        <begin position="148"/>
        <end position="242"/>
    </location>
</feature>
<evidence type="ECO:0000313" key="9">
    <source>
        <dbReference type="EMBL" id="SMG52547.1"/>
    </source>
</evidence>
<keyword evidence="2 4" id="KW-0819">tRNA processing</keyword>
<organism evidence="9 10">
    <name type="scientific">Marivirga sericea</name>
    <dbReference type="NCBI Taxonomy" id="1028"/>
    <lineage>
        <taxon>Bacteria</taxon>
        <taxon>Pseudomonadati</taxon>
        <taxon>Bacteroidota</taxon>
        <taxon>Cytophagia</taxon>
        <taxon>Cytophagales</taxon>
        <taxon>Marivirgaceae</taxon>
        <taxon>Marivirga</taxon>
    </lineage>
</organism>
<keyword evidence="10" id="KW-1185">Reference proteome</keyword>
<dbReference type="InterPro" id="IPR020097">
    <property type="entry name" value="PsdUridine_synth_TruA_a/b_dom"/>
</dbReference>
<dbReference type="EMBL" id="FXAW01000011">
    <property type="protein sequence ID" value="SMG52547.1"/>
    <property type="molecule type" value="Genomic_DNA"/>
</dbReference>
<dbReference type="HAMAP" id="MF_00171">
    <property type="entry name" value="TruA"/>
    <property type="match status" value="1"/>
</dbReference>
<protein>
    <recommendedName>
        <fullName evidence="4">tRNA pseudouridine synthase A</fullName>
        <ecNumber evidence="4">5.4.99.12</ecNumber>
    </recommendedName>
    <alternativeName>
        <fullName evidence="4">tRNA pseudouridine(38-40) synthase</fullName>
    </alternativeName>
    <alternativeName>
        <fullName evidence="4">tRNA pseudouridylate synthase I</fullName>
    </alternativeName>
    <alternativeName>
        <fullName evidence="4">tRNA-uridine isomerase I</fullName>
    </alternativeName>
</protein>
<dbReference type="GO" id="GO:0160147">
    <property type="term" value="F:tRNA pseudouridine(38-40) synthase activity"/>
    <property type="evidence" value="ECO:0007669"/>
    <property type="project" value="UniProtKB-EC"/>
</dbReference>
<dbReference type="PIRSF" id="PIRSF001430">
    <property type="entry name" value="tRNA_psdUrid_synth"/>
    <property type="match status" value="1"/>
</dbReference>
<dbReference type="RefSeq" id="WP_085519087.1">
    <property type="nucleotide sequence ID" value="NZ_FXAW01000011.1"/>
</dbReference>
<dbReference type="InterPro" id="IPR020103">
    <property type="entry name" value="PsdUridine_synth_cat_dom_sf"/>
</dbReference>
<feature type="active site" description="Nucleophile" evidence="4 5">
    <location>
        <position position="51"/>
    </location>
</feature>
<dbReference type="AlphaFoldDB" id="A0A1X7LG99"/>
<dbReference type="InterPro" id="IPR001406">
    <property type="entry name" value="PsdUridine_synth_TruA"/>
</dbReference>
<dbReference type="InterPro" id="IPR020095">
    <property type="entry name" value="PsdUridine_synth_TruA_C"/>
</dbReference>
<dbReference type="STRING" id="1028.SAMN05661096_03969"/>
<dbReference type="GO" id="GO:0003723">
    <property type="term" value="F:RNA binding"/>
    <property type="evidence" value="ECO:0007669"/>
    <property type="project" value="InterPro"/>
</dbReference>
<dbReference type="PANTHER" id="PTHR11142:SF0">
    <property type="entry name" value="TRNA PSEUDOURIDINE SYNTHASE-LIKE 1"/>
    <property type="match status" value="1"/>
</dbReference>
<comment type="catalytic activity">
    <reaction evidence="4 7">
        <text>uridine(38/39/40) in tRNA = pseudouridine(38/39/40) in tRNA</text>
        <dbReference type="Rhea" id="RHEA:22376"/>
        <dbReference type="Rhea" id="RHEA-COMP:10085"/>
        <dbReference type="Rhea" id="RHEA-COMP:10087"/>
        <dbReference type="ChEBI" id="CHEBI:65314"/>
        <dbReference type="ChEBI" id="CHEBI:65315"/>
        <dbReference type="EC" id="5.4.99.12"/>
    </reaction>
</comment>
<evidence type="ECO:0000256" key="4">
    <source>
        <dbReference type="HAMAP-Rule" id="MF_00171"/>
    </source>
</evidence>
<dbReference type="Gene3D" id="3.30.70.580">
    <property type="entry name" value="Pseudouridine synthase I, catalytic domain, N-terminal subdomain"/>
    <property type="match status" value="1"/>
</dbReference>
<dbReference type="GO" id="GO:0031119">
    <property type="term" value="P:tRNA pseudouridine synthesis"/>
    <property type="evidence" value="ECO:0007669"/>
    <property type="project" value="UniProtKB-UniRule"/>
</dbReference>
<evidence type="ECO:0000256" key="6">
    <source>
        <dbReference type="PIRSR" id="PIRSR001430-2"/>
    </source>
</evidence>
<dbReference type="OrthoDB" id="9811823at2"/>
<evidence type="ECO:0000256" key="5">
    <source>
        <dbReference type="PIRSR" id="PIRSR001430-1"/>
    </source>
</evidence>
<dbReference type="Gene3D" id="3.30.70.660">
    <property type="entry name" value="Pseudouridine synthase I, catalytic domain, C-terminal subdomain"/>
    <property type="match status" value="1"/>
</dbReference>
<name>A0A1X7LG99_9BACT</name>
<dbReference type="InterPro" id="IPR020094">
    <property type="entry name" value="TruA/RsuA/RluB/E/F_N"/>
</dbReference>
<dbReference type="PANTHER" id="PTHR11142">
    <property type="entry name" value="PSEUDOURIDYLATE SYNTHASE"/>
    <property type="match status" value="1"/>
</dbReference>
<comment type="function">
    <text evidence="4">Formation of pseudouridine at positions 38, 39 and 40 in the anticodon stem and loop of transfer RNAs.</text>
</comment>
<evidence type="ECO:0000313" key="10">
    <source>
        <dbReference type="Proteomes" id="UP000193804"/>
    </source>
</evidence>
<evidence type="ECO:0000259" key="8">
    <source>
        <dbReference type="Pfam" id="PF01416"/>
    </source>
</evidence>
<reference evidence="10" key="1">
    <citation type="submission" date="2017-04" db="EMBL/GenBank/DDBJ databases">
        <authorList>
            <person name="Varghese N."/>
            <person name="Submissions S."/>
        </authorList>
    </citation>
    <scope>NUCLEOTIDE SEQUENCE [LARGE SCALE GENOMIC DNA]</scope>
    <source>
        <strain evidence="10">DSM 4125</strain>
    </source>
</reference>
<dbReference type="SUPFAM" id="SSF55120">
    <property type="entry name" value="Pseudouridine synthase"/>
    <property type="match status" value="1"/>
</dbReference>
<sequence>MRYFFTIAYKGTNYHGWQKQPNAIGVQQKVEEVFSRILNREIEIVGSGRTDSGVHATAQVFHCDVSETINPKQLLYKANKMLPHDVALKHVQHVKNDAHSRFDATLRAYQYHIVTEKNPFAINQAYIFTKELDIVKMNLASEKLTIYQDFECFSKVKTDVYTFNCDIFEAFWKQEQDTLVFHIKANRFLRGMVRAIVGTLLDVGQNRLDIEDFEQIIRKRNRKLAGRAVPANGLYLTEVKYPEEIYL</sequence>
<dbReference type="NCBIfam" id="TIGR00071">
    <property type="entry name" value="hisT_truA"/>
    <property type="match status" value="1"/>
</dbReference>
<gene>
    <name evidence="4" type="primary">truA</name>
    <name evidence="9" type="ORF">SAMN05661096_03969</name>
</gene>
<comment type="similarity">
    <text evidence="1 4 7">Belongs to the tRNA pseudouridine synthase TruA family.</text>
</comment>
<feature type="binding site" evidence="4 6">
    <location>
        <position position="109"/>
    </location>
    <ligand>
        <name>substrate</name>
    </ligand>
</feature>
<evidence type="ECO:0000256" key="3">
    <source>
        <dbReference type="ARBA" id="ARBA00023235"/>
    </source>
</evidence>
<dbReference type="EC" id="5.4.99.12" evidence="4"/>
<proteinExistence type="inferred from homology"/>
<dbReference type="Proteomes" id="UP000193804">
    <property type="component" value="Unassembled WGS sequence"/>
</dbReference>
<comment type="subunit">
    <text evidence="4">Homodimer.</text>
</comment>
<evidence type="ECO:0000256" key="1">
    <source>
        <dbReference type="ARBA" id="ARBA00009375"/>
    </source>
</evidence>
<dbReference type="Pfam" id="PF01416">
    <property type="entry name" value="PseudoU_synth_1"/>
    <property type="match status" value="2"/>
</dbReference>
<evidence type="ECO:0000256" key="7">
    <source>
        <dbReference type="RuleBase" id="RU003792"/>
    </source>
</evidence>
<dbReference type="FunFam" id="3.30.70.580:FF:000001">
    <property type="entry name" value="tRNA pseudouridine synthase A"/>
    <property type="match status" value="1"/>
</dbReference>
<keyword evidence="3 4" id="KW-0413">Isomerase</keyword>